<dbReference type="EMBL" id="UHJL01000001">
    <property type="protein sequence ID" value="SUQ19975.1"/>
    <property type="molecule type" value="Genomic_DNA"/>
</dbReference>
<evidence type="ECO:0000256" key="3">
    <source>
        <dbReference type="ARBA" id="ARBA00010441"/>
    </source>
</evidence>
<dbReference type="AlphaFoldDB" id="A0A380RXI3"/>
<dbReference type="EC" id="2.7.8.5" evidence="4 15"/>
<comment type="subcellular location">
    <subcellularLocation>
        <location evidence="1">Membrane</location>
        <topology evidence="1">Multi-pass membrane protein</topology>
    </subcellularLocation>
</comment>
<keyword evidence="11 17" id="KW-0472">Membrane</keyword>
<protein>
    <recommendedName>
        <fullName evidence="5 15">CDP-diacylglycerol--glycerol-3-phosphate 3-phosphatidyltransferase</fullName>
        <ecNumber evidence="4 15">2.7.8.5</ecNumber>
    </recommendedName>
</protein>
<gene>
    <name evidence="18" type="ORF">SAMN05661053_1223</name>
</gene>
<dbReference type="RefSeq" id="WP_088659668.1">
    <property type="nucleotide sequence ID" value="NZ_UHJL01000001.1"/>
</dbReference>
<dbReference type="GO" id="GO:0016020">
    <property type="term" value="C:membrane"/>
    <property type="evidence" value="ECO:0007669"/>
    <property type="project" value="UniProtKB-SubCell"/>
</dbReference>
<feature type="transmembrane region" description="Helical" evidence="17">
    <location>
        <begin position="101"/>
        <end position="124"/>
    </location>
</feature>
<keyword evidence="8 17" id="KW-0812">Transmembrane</keyword>
<evidence type="ECO:0000256" key="13">
    <source>
        <dbReference type="ARBA" id="ARBA00023264"/>
    </source>
</evidence>
<dbReference type="GO" id="GO:0008444">
    <property type="term" value="F:CDP-diacylglycerol-glycerol-3-phosphate 3-phosphatidyltransferase activity"/>
    <property type="evidence" value="ECO:0007669"/>
    <property type="project" value="UniProtKB-UniRule"/>
</dbReference>
<comment type="pathway">
    <text evidence="2">Phospholipid metabolism; phosphatidylglycerol biosynthesis; phosphatidylglycerol from CDP-diacylglycerol: step 1/2.</text>
</comment>
<feature type="transmembrane region" description="Helical" evidence="17">
    <location>
        <begin position="357"/>
        <end position="377"/>
    </location>
</feature>
<evidence type="ECO:0000256" key="17">
    <source>
        <dbReference type="SAM" id="Phobius"/>
    </source>
</evidence>
<sequence length="386" mass="44002">MTEPENTSDVRLRSRIWSIMRALIFVCVIIFIWKDWTTMACSFVGIALVMGWVNLFQLKSQEIEKPYYRLWLNTIDGFLQFIVMTSIFFRDLIQNESAEKILGVGCAVLLGRLIAHTLFSLGVLREGKQLPRKRRWSKLANLSVTITMGVYLLNLENYQQIMMVISILLIAASTAAYAYWYYRDPAHRKPLSIASQLTMSRIVLTPFFLWVFFYDNDLDYSNNNIVFKVLSLVMVLGFMLTDFLDGKLARAMGEVSTLGKYLDPFSDKISNMTIFMCFIATGYAPVWMVALIYFRESSVETLRTLAASEGLVMPARRSGKWKTALQGIGIVAILLGAIDPVRALIPGFESIWHQFPIVVMGIITTITIISGIDYFYASKHILKKFV</sequence>
<dbReference type="PANTHER" id="PTHR14269:SF62">
    <property type="entry name" value="CDP-DIACYLGLYCEROL--GLYCEROL-3-PHOSPHATE 3-PHOSPHATIDYLTRANSFERASE 1, CHLOROPLASTIC"/>
    <property type="match status" value="1"/>
</dbReference>
<dbReference type="InterPro" id="IPR043130">
    <property type="entry name" value="CDP-OH_PTrfase_TM_dom"/>
</dbReference>
<dbReference type="InterPro" id="IPR000462">
    <property type="entry name" value="CDP-OH_P_trans"/>
</dbReference>
<feature type="transmembrane region" description="Helical" evidence="17">
    <location>
        <begin position="194"/>
        <end position="213"/>
    </location>
</feature>
<feature type="transmembrane region" description="Helical" evidence="17">
    <location>
        <begin position="225"/>
        <end position="244"/>
    </location>
</feature>
<reference evidence="18 19" key="1">
    <citation type="submission" date="2017-08" db="EMBL/GenBank/DDBJ databases">
        <authorList>
            <person name="de Groot N.N."/>
        </authorList>
    </citation>
    <scope>NUCLEOTIDE SEQUENCE [LARGE SCALE GENOMIC DNA]</scope>
    <source>
        <strain evidence="18 19">HM2</strain>
    </source>
</reference>
<keyword evidence="9 17" id="KW-1133">Transmembrane helix</keyword>
<evidence type="ECO:0000256" key="6">
    <source>
        <dbReference type="ARBA" id="ARBA00022516"/>
    </source>
</evidence>
<comment type="similarity">
    <text evidence="3 16">Belongs to the CDP-alcohol phosphatidyltransferase class-I family.</text>
</comment>
<evidence type="ECO:0000256" key="12">
    <source>
        <dbReference type="ARBA" id="ARBA00023209"/>
    </source>
</evidence>
<evidence type="ECO:0000256" key="2">
    <source>
        <dbReference type="ARBA" id="ARBA00005042"/>
    </source>
</evidence>
<evidence type="ECO:0000256" key="7">
    <source>
        <dbReference type="ARBA" id="ARBA00022679"/>
    </source>
</evidence>
<organism evidence="18 19">
    <name type="scientific">Fibrobacter succinogenes</name>
    <name type="common">Bacteroides succinogenes</name>
    <dbReference type="NCBI Taxonomy" id="833"/>
    <lineage>
        <taxon>Bacteria</taxon>
        <taxon>Pseudomonadati</taxon>
        <taxon>Fibrobacterota</taxon>
        <taxon>Fibrobacteria</taxon>
        <taxon>Fibrobacterales</taxon>
        <taxon>Fibrobacteraceae</taxon>
        <taxon>Fibrobacter</taxon>
    </lineage>
</organism>
<feature type="transmembrane region" description="Helical" evidence="17">
    <location>
        <begin position="16"/>
        <end position="33"/>
    </location>
</feature>
<feature type="transmembrane region" description="Helical" evidence="17">
    <location>
        <begin position="70"/>
        <end position="89"/>
    </location>
</feature>
<dbReference type="Proteomes" id="UP000255423">
    <property type="component" value="Unassembled WGS sequence"/>
</dbReference>
<dbReference type="InterPro" id="IPR050324">
    <property type="entry name" value="CDP-alcohol_PTase-I"/>
</dbReference>
<accession>A0A380RXI3</accession>
<evidence type="ECO:0000313" key="18">
    <source>
        <dbReference type="EMBL" id="SUQ19975.1"/>
    </source>
</evidence>
<dbReference type="PANTHER" id="PTHR14269">
    <property type="entry name" value="CDP-DIACYLGLYCEROL--GLYCEROL-3-PHOSPHATE 3-PHOSPHATIDYLTRANSFERASE-RELATED"/>
    <property type="match status" value="1"/>
</dbReference>
<evidence type="ECO:0000256" key="10">
    <source>
        <dbReference type="ARBA" id="ARBA00023098"/>
    </source>
</evidence>
<dbReference type="InterPro" id="IPR048254">
    <property type="entry name" value="CDP_ALCOHOL_P_TRANSF_CS"/>
</dbReference>
<evidence type="ECO:0000256" key="5">
    <source>
        <dbReference type="ARBA" id="ARBA00014944"/>
    </source>
</evidence>
<evidence type="ECO:0000256" key="11">
    <source>
        <dbReference type="ARBA" id="ARBA00023136"/>
    </source>
</evidence>
<dbReference type="InterPro" id="IPR004570">
    <property type="entry name" value="Phosphatidylglycerol_P_synth"/>
</dbReference>
<evidence type="ECO:0000256" key="14">
    <source>
        <dbReference type="ARBA" id="ARBA00048586"/>
    </source>
</evidence>
<evidence type="ECO:0000256" key="1">
    <source>
        <dbReference type="ARBA" id="ARBA00004141"/>
    </source>
</evidence>
<feature type="transmembrane region" description="Helical" evidence="17">
    <location>
        <begin position="39"/>
        <end position="58"/>
    </location>
</feature>
<keyword evidence="10" id="KW-0443">Lipid metabolism</keyword>
<keyword evidence="6" id="KW-0444">Lipid biosynthesis</keyword>
<evidence type="ECO:0000313" key="19">
    <source>
        <dbReference type="Proteomes" id="UP000255423"/>
    </source>
</evidence>
<comment type="catalytic activity">
    <reaction evidence="14">
        <text>a CDP-1,2-diacyl-sn-glycerol + sn-glycerol 3-phosphate = a 1,2-diacyl-sn-glycero-3-phospho-(1'-sn-glycero-3'-phosphate) + CMP + H(+)</text>
        <dbReference type="Rhea" id="RHEA:12593"/>
        <dbReference type="ChEBI" id="CHEBI:15378"/>
        <dbReference type="ChEBI" id="CHEBI:57597"/>
        <dbReference type="ChEBI" id="CHEBI:58332"/>
        <dbReference type="ChEBI" id="CHEBI:60110"/>
        <dbReference type="ChEBI" id="CHEBI:60377"/>
        <dbReference type="EC" id="2.7.8.5"/>
    </reaction>
</comment>
<dbReference type="PROSITE" id="PS00379">
    <property type="entry name" value="CDP_ALCOHOL_P_TRANSF"/>
    <property type="match status" value="1"/>
</dbReference>
<proteinExistence type="inferred from homology"/>
<feature type="transmembrane region" description="Helical" evidence="17">
    <location>
        <begin position="324"/>
        <end position="345"/>
    </location>
</feature>
<dbReference type="NCBIfam" id="TIGR00560">
    <property type="entry name" value="pgsA"/>
    <property type="match status" value="1"/>
</dbReference>
<feature type="transmembrane region" description="Helical" evidence="17">
    <location>
        <begin position="136"/>
        <end position="155"/>
    </location>
</feature>
<dbReference type="Gene3D" id="1.20.120.1760">
    <property type="match status" value="1"/>
</dbReference>
<feature type="transmembrane region" description="Helical" evidence="17">
    <location>
        <begin position="274"/>
        <end position="294"/>
    </location>
</feature>
<evidence type="ECO:0000256" key="9">
    <source>
        <dbReference type="ARBA" id="ARBA00022989"/>
    </source>
</evidence>
<keyword evidence="12" id="KW-0594">Phospholipid biosynthesis</keyword>
<dbReference type="GO" id="GO:0046474">
    <property type="term" value="P:glycerophospholipid biosynthetic process"/>
    <property type="evidence" value="ECO:0007669"/>
    <property type="project" value="TreeGrafter"/>
</dbReference>
<feature type="transmembrane region" description="Helical" evidence="17">
    <location>
        <begin position="161"/>
        <end position="182"/>
    </location>
</feature>
<evidence type="ECO:0000256" key="8">
    <source>
        <dbReference type="ARBA" id="ARBA00022692"/>
    </source>
</evidence>
<dbReference type="Pfam" id="PF01066">
    <property type="entry name" value="CDP-OH_P_transf"/>
    <property type="match status" value="1"/>
</dbReference>
<evidence type="ECO:0000256" key="16">
    <source>
        <dbReference type="RuleBase" id="RU003750"/>
    </source>
</evidence>
<keyword evidence="13" id="KW-1208">Phospholipid metabolism</keyword>
<evidence type="ECO:0000256" key="15">
    <source>
        <dbReference type="NCBIfam" id="TIGR00560"/>
    </source>
</evidence>
<evidence type="ECO:0000256" key="4">
    <source>
        <dbReference type="ARBA" id="ARBA00013170"/>
    </source>
</evidence>
<name>A0A380RXI3_FIBSU</name>
<keyword evidence="7 16" id="KW-0808">Transferase</keyword>